<dbReference type="GO" id="GO:0015426">
    <property type="term" value="F:ATPase-coupled polar amino acid-transporter activity"/>
    <property type="evidence" value="ECO:0007669"/>
    <property type="project" value="UniProtKB-EC"/>
</dbReference>
<dbReference type="InterPro" id="IPR017871">
    <property type="entry name" value="ABC_transporter-like_CS"/>
</dbReference>
<evidence type="ECO:0000256" key="1">
    <source>
        <dbReference type="ARBA" id="ARBA00004202"/>
    </source>
</evidence>
<keyword evidence="8" id="KW-0472">Membrane</keyword>
<keyword evidence="4" id="KW-1003">Cell membrane</keyword>
<dbReference type="Pfam" id="PF00005">
    <property type="entry name" value="ABC_tran"/>
    <property type="match status" value="1"/>
</dbReference>
<feature type="domain" description="ABC transporter" evidence="12">
    <location>
        <begin position="17"/>
        <end position="251"/>
    </location>
</feature>
<dbReference type="Proteomes" id="UP000182841">
    <property type="component" value="Unassembled WGS sequence"/>
</dbReference>
<comment type="catalytic activity">
    <reaction evidence="10">
        <text>a polar amino acid(out) + ATP + H2O = a polar amino acid(in) + ADP + phosphate + H(+)</text>
        <dbReference type="Rhea" id="RHEA:14673"/>
        <dbReference type="ChEBI" id="CHEBI:15377"/>
        <dbReference type="ChEBI" id="CHEBI:15378"/>
        <dbReference type="ChEBI" id="CHEBI:30616"/>
        <dbReference type="ChEBI" id="CHEBI:43474"/>
        <dbReference type="ChEBI" id="CHEBI:62031"/>
        <dbReference type="ChEBI" id="CHEBI:456216"/>
        <dbReference type="EC" id="7.4.2.1"/>
    </reaction>
    <physiologicalReaction direction="left-to-right" evidence="10">
        <dbReference type="Rhea" id="RHEA:14674"/>
    </physiologicalReaction>
</comment>
<evidence type="ECO:0000256" key="9">
    <source>
        <dbReference type="ARBA" id="ARBA00038850"/>
    </source>
</evidence>
<dbReference type="PANTHER" id="PTHR43166:SF9">
    <property type="entry name" value="GLUTAMATE_ASPARTATE IMPORT ATP-BINDING PROTEIN GLTL"/>
    <property type="match status" value="1"/>
</dbReference>
<evidence type="ECO:0000256" key="4">
    <source>
        <dbReference type="ARBA" id="ARBA00022475"/>
    </source>
</evidence>
<comment type="similarity">
    <text evidence="2">Belongs to the ABC transporter superfamily.</text>
</comment>
<accession>A0A1H9TZV0</accession>
<keyword evidence="7" id="KW-0029">Amino-acid transport</keyword>
<organism evidence="13 14">
    <name type="scientific">Streptomyces qinglanensis</name>
    <dbReference type="NCBI Taxonomy" id="943816"/>
    <lineage>
        <taxon>Bacteria</taxon>
        <taxon>Bacillati</taxon>
        <taxon>Actinomycetota</taxon>
        <taxon>Actinomycetes</taxon>
        <taxon>Kitasatosporales</taxon>
        <taxon>Streptomycetaceae</taxon>
        <taxon>Streptomyces</taxon>
    </lineage>
</organism>
<evidence type="ECO:0000256" key="6">
    <source>
        <dbReference type="ARBA" id="ARBA00022840"/>
    </source>
</evidence>
<proteinExistence type="inferred from homology"/>
<dbReference type="CDD" id="cd03262">
    <property type="entry name" value="ABC_HisP_GlnQ"/>
    <property type="match status" value="1"/>
</dbReference>
<evidence type="ECO:0000256" key="5">
    <source>
        <dbReference type="ARBA" id="ARBA00022741"/>
    </source>
</evidence>
<dbReference type="PIRSF" id="PIRSF039085">
    <property type="entry name" value="ABC_ATPase_HisP"/>
    <property type="match status" value="1"/>
</dbReference>
<dbReference type="AlphaFoldDB" id="A0A1H9TZV0"/>
<sequence>MGESETTGAAVADAAAIEVRGLRKSFGELEVLRGIDVTVRRGEVVCVIGPSGSGKSTLLRCVNLLEEPTSGTVRVAGTEVTDPEVDIDRVRRRIGMVFQSFNLFPHLTALGNLTIAQRRVLGRGRAEAEEVARHNLRRVGLTDKESGYPAQLSGGQQQRVAIARALSMGPELMLFDEPTSALDPELVGDVLAVMRGLADEGMTMLVVTHEMSFAREVADRVVFMDDGLIVEEGPPEQVVGAPRQARTRAFLSRVLDPAAAGGPESGTARPEPPAEPPGRAPEEVRKRPLR</sequence>
<dbReference type="STRING" id="943816.AN217_17130"/>
<dbReference type="InterPro" id="IPR030679">
    <property type="entry name" value="ABC_ATPase_HisP-typ"/>
</dbReference>
<keyword evidence="5" id="KW-0547">Nucleotide-binding</keyword>
<dbReference type="GO" id="GO:0016887">
    <property type="term" value="F:ATP hydrolysis activity"/>
    <property type="evidence" value="ECO:0007669"/>
    <property type="project" value="InterPro"/>
</dbReference>
<evidence type="ECO:0000256" key="7">
    <source>
        <dbReference type="ARBA" id="ARBA00022970"/>
    </source>
</evidence>
<reference evidence="14" key="1">
    <citation type="submission" date="2016-10" db="EMBL/GenBank/DDBJ databases">
        <authorList>
            <person name="Varghese N."/>
            <person name="Submissions S."/>
        </authorList>
    </citation>
    <scope>NUCLEOTIDE SEQUENCE [LARGE SCALE GENOMIC DNA]</scope>
    <source>
        <strain evidence="14">CGMCC 4.6825</strain>
    </source>
</reference>
<dbReference type="SMART" id="SM00382">
    <property type="entry name" value="AAA"/>
    <property type="match status" value="1"/>
</dbReference>
<evidence type="ECO:0000313" key="13">
    <source>
        <dbReference type="EMBL" id="SES02745.1"/>
    </source>
</evidence>
<dbReference type="PROSITE" id="PS00211">
    <property type="entry name" value="ABC_TRANSPORTER_1"/>
    <property type="match status" value="1"/>
</dbReference>
<dbReference type="PANTHER" id="PTHR43166">
    <property type="entry name" value="AMINO ACID IMPORT ATP-BINDING PROTEIN"/>
    <property type="match status" value="1"/>
</dbReference>
<dbReference type="GO" id="GO:0005524">
    <property type="term" value="F:ATP binding"/>
    <property type="evidence" value="ECO:0007669"/>
    <property type="project" value="UniProtKB-KW"/>
</dbReference>
<feature type="region of interest" description="Disordered" evidence="11">
    <location>
        <begin position="255"/>
        <end position="290"/>
    </location>
</feature>
<keyword evidence="3" id="KW-0813">Transport</keyword>
<comment type="subcellular location">
    <subcellularLocation>
        <location evidence="1">Cell membrane</location>
        <topology evidence="1">Peripheral membrane protein</topology>
    </subcellularLocation>
</comment>
<evidence type="ECO:0000256" key="10">
    <source>
        <dbReference type="ARBA" id="ARBA00047624"/>
    </source>
</evidence>
<dbReference type="PROSITE" id="PS50893">
    <property type="entry name" value="ABC_TRANSPORTER_2"/>
    <property type="match status" value="1"/>
</dbReference>
<protein>
    <recommendedName>
        <fullName evidence="9">ABC-type polar-amino-acid transporter</fullName>
        <ecNumber evidence="9">7.4.2.1</ecNumber>
    </recommendedName>
</protein>
<evidence type="ECO:0000256" key="2">
    <source>
        <dbReference type="ARBA" id="ARBA00005417"/>
    </source>
</evidence>
<dbReference type="InterPro" id="IPR050086">
    <property type="entry name" value="MetN_ABC_transporter-like"/>
</dbReference>
<dbReference type="InterPro" id="IPR003439">
    <property type="entry name" value="ABC_transporter-like_ATP-bd"/>
</dbReference>
<dbReference type="FunFam" id="3.40.50.300:FF:000020">
    <property type="entry name" value="Amino acid ABC transporter ATP-binding component"/>
    <property type="match status" value="1"/>
</dbReference>
<dbReference type="SUPFAM" id="SSF52540">
    <property type="entry name" value="P-loop containing nucleoside triphosphate hydrolases"/>
    <property type="match status" value="1"/>
</dbReference>
<dbReference type="GO" id="GO:0005886">
    <property type="term" value="C:plasma membrane"/>
    <property type="evidence" value="ECO:0007669"/>
    <property type="project" value="UniProtKB-SubCell"/>
</dbReference>
<feature type="compositionally biased region" description="Basic and acidic residues" evidence="11">
    <location>
        <begin position="280"/>
        <end position="290"/>
    </location>
</feature>
<keyword evidence="6 13" id="KW-0067">ATP-binding</keyword>
<dbReference type="InterPro" id="IPR003593">
    <property type="entry name" value="AAA+_ATPase"/>
</dbReference>
<evidence type="ECO:0000256" key="8">
    <source>
        <dbReference type="ARBA" id="ARBA00023136"/>
    </source>
</evidence>
<dbReference type="EC" id="7.4.2.1" evidence="9"/>
<evidence type="ECO:0000256" key="11">
    <source>
        <dbReference type="SAM" id="MobiDB-lite"/>
    </source>
</evidence>
<dbReference type="EMBL" id="FOGO01000007">
    <property type="protein sequence ID" value="SES02745.1"/>
    <property type="molecule type" value="Genomic_DNA"/>
</dbReference>
<evidence type="ECO:0000256" key="3">
    <source>
        <dbReference type="ARBA" id="ARBA00022448"/>
    </source>
</evidence>
<dbReference type="RefSeq" id="WP_275435223.1">
    <property type="nucleotide sequence ID" value="NZ_FOGO01000007.1"/>
</dbReference>
<gene>
    <name evidence="13" type="ORF">SAMN05421870_107169</name>
</gene>
<dbReference type="InterPro" id="IPR027417">
    <property type="entry name" value="P-loop_NTPase"/>
</dbReference>
<feature type="compositionally biased region" description="Pro residues" evidence="11">
    <location>
        <begin position="270"/>
        <end position="279"/>
    </location>
</feature>
<name>A0A1H9TZV0_9ACTN</name>
<dbReference type="Gene3D" id="3.40.50.300">
    <property type="entry name" value="P-loop containing nucleotide triphosphate hydrolases"/>
    <property type="match status" value="1"/>
</dbReference>
<evidence type="ECO:0000259" key="12">
    <source>
        <dbReference type="PROSITE" id="PS50893"/>
    </source>
</evidence>
<evidence type="ECO:0000313" key="14">
    <source>
        <dbReference type="Proteomes" id="UP000182841"/>
    </source>
</evidence>
<keyword evidence="14" id="KW-1185">Reference proteome</keyword>